<dbReference type="Proteomes" id="UP000271098">
    <property type="component" value="Unassembled WGS sequence"/>
</dbReference>
<keyword evidence="2" id="KW-1185">Reference proteome</keyword>
<sequence length="234" mass="26793">MDWTKDRTNTLKLLRRTFSLNSIDAQGRKRNTAIRFLWQPSIVPPELLKISIDLAYKFLENPELGKVSGRDWLQAIFSYIKVICIDYNEAANAIESVSYYDDMDALFQAMLAALGRLSKSDFTRSDVSARPFALFIMTLAEKKPHLLNKHIVNIAPFLADDPSALRCAVLCAFVEIVMQVYKGNLPEGNFRRSRDRLLLHLQVNCIVHCLKMSLDLKVKTKIPFLEKPNYPKVT</sequence>
<accession>A0A183D2F0</accession>
<organism evidence="3">
    <name type="scientific">Gongylonema pulchrum</name>
    <dbReference type="NCBI Taxonomy" id="637853"/>
    <lineage>
        <taxon>Eukaryota</taxon>
        <taxon>Metazoa</taxon>
        <taxon>Ecdysozoa</taxon>
        <taxon>Nematoda</taxon>
        <taxon>Chromadorea</taxon>
        <taxon>Rhabditida</taxon>
        <taxon>Spirurina</taxon>
        <taxon>Spiruromorpha</taxon>
        <taxon>Spiruroidea</taxon>
        <taxon>Gongylonematidae</taxon>
        <taxon>Gongylonema</taxon>
    </lineage>
</organism>
<dbReference type="EMBL" id="UYRT01004615">
    <property type="protein sequence ID" value="VDK36862.1"/>
    <property type="molecule type" value="Genomic_DNA"/>
</dbReference>
<dbReference type="AlphaFoldDB" id="A0A183D2F0"/>
<gene>
    <name evidence="1" type="ORF">GPUH_LOCUS2891</name>
</gene>
<reference evidence="3" key="1">
    <citation type="submission" date="2016-06" db="UniProtKB">
        <authorList>
            <consortium name="WormBaseParasite"/>
        </authorList>
    </citation>
    <scope>IDENTIFICATION</scope>
</reference>
<dbReference type="WBParaSite" id="GPUH_0000289601-mRNA-1">
    <property type="protein sequence ID" value="GPUH_0000289601-mRNA-1"/>
    <property type="gene ID" value="GPUH_0000289601"/>
</dbReference>
<evidence type="ECO:0000313" key="2">
    <source>
        <dbReference type="Proteomes" id="UP000271098"/>
    </source>
</evidence>
<reference evidence="1 2" key="2">
    <citation type="submission" date="2018-11" db="EMBL/GenBank/DDBJ databases">
        <authorList>
            <consortium name="Pathogen Informatics"/>
        </authorList>
    </citation>
    <scope>NUCLEOTIDE SEQUENCE [LARGE SCALE GENOMIC DNA]</scope>
</reference>
<evidence type="ECO:0000313" key="1">
    <source>
        <dbReference type="EMBL" id="VDK36862.1"/>
    </source>
</evidence>
<protein>
    <submittedName>
        <fullName evidence="3">Cse1 domain-containing protein</fullName>
    </submittedName>
</protein>
<name>A0A183D2F0_9BILA</name>
<evidence type="ECO:0000313" key="3">
    <source>
        <dbReference type="WBParaSite" id="GPUH_0000289601-mRNA-1"/>
    </source>
</evidence>
<proteinExistence type="predicted"/>